<organism evidence="2 3">
    <name type="scientific">Actinopolymorpha pittospori</name>
    <dbReference type="NCBI Taxonomy" id="648752"/>
    <lineage>
        <taxon>Bacteria</taxon>
        <taxon>Bacillati</taxon>
        <taxon>Actinomycetota</taxon>
        <taxon>Actinomycetes</taxon>
        <taxon>Propionibacteriales</taxon>
        <taxon>Actinopolymorphaceae</taxon>
        <taxon>Actinopolymorpha</taxon>
    </lineage>
</organism>
<feature type="region of interest" description="Disordered" evidence="1">
    <location>
        <begin position="193"/>
        <end position="212"/>
    </location>
</feature>
<dbReference type="InterPro" id="IPR042099">
    <property type="entry name" value="ANL_N_sf"/>
</dbReference>
<evidence type="ECO:0000256" key="1">
    <source>
        <dbReference type="SAM" id="MobiDB-lite"/>
    </source>
</evidence>
<keyword evidence="3" id="KW-1185">Reference proteome</keyword>
<reference evidence="2" key="1">
    <citation type="submission" date="2020-10" db="EMBL/GenBank/DDBJ databases">
        <title>Sequencing the genomes of 1000 actinobacteria strains.</title>
        <authorList>
            <person name="Klenk H.-P."/>
        </authorList>
    </citation>
    <scope>NUCLEOTIDE SEQUENCE</scope>
    <source>
        <strain evidence="2">DSM 45354</strain>
    </source>
</reference>
<gene>
    <name evidence="2" type="ORF">HEB94_005752</name>
</gene>
<protein>
    <submittedName>
        <fullName evidence="2">Uncharacterized protein</fullName>
    </submittedName>
</protein>
<dbReference type="Proteomes" id="UP000638648">
    <property type="component" value="Unassembled WGS sequence"/>
</dbReference>
<comment type="caution">
    <text evidence="2">The sequence shown here is derived from an EMBL/GenBank/DDBJ whole genome shotgun (WGS) entry which is preliminary data.</text>
</comment>
<dbReference type="Gene3D" id="3.40.50.12780">
    <property type="entry name" value="N-terminal domain of ligase-like"/>
    <property type="match status" value="1"/>
</dbReference>
<evidence type="ECO:0000313" key="2">
    <source>
        <dbReference type="EMBL" id="MBE1608904.1"/>
    </source>
</evidence>
<evidence type="ECO:0000313" key="3">
    <source>
        <dbReference type="Proteomes" id="UP000638648"/>
    </source>
</evidence>
<dbReference type="AlphaFoldDB" id="A0A927MYI0"/>
<dbReference type="RefSeq" id="WP_202896578.1">
    <property type="nucleotide sequence ID" value="NZ_BAABJL010000041.1"/>
</dbReference>
<accession>A0A927MYI0</accession>
<sequence>MLAKFAGRKWGVPVYAHDWVVAGATLMSGAVEGHDPDLAARAAYGRLRAGHLHAVRAALEDHIARLDRPRERIEHYRDQRLRALLAHARERSPFHARRLRDLDPSSATVADLARLPVMTKQEAQQEWDSIVTVPDLTRERAEGILAEQRWFSYTPGGLQVFSSWIERCARRLRLGLGPVRDLCLPRLANADTTGAPRPAVAASSEACRPPGR</sequence>
<name>A0A927MYI0_9ACTN</name>
<dbReference type="EMBL" id="JADBEM010000001">
    <property type="protein sequence ID" value="MBE1608904.1"/>
    <property type="molecule type" value="Genomic_DNA"/>
</dbReference>
<proteinExistence type="predicted"/>